<reference evidence="2 3" key="1">
    <citation type="submission" date="2023-08" db="EMBL/GenBank/DDBJ databases">
        <authorList>
            <person name="Folkvardsen B D."/>
            <person name="Norman A."/>
        </authorList>
    </citation>
    <scope>NUCLEOTIDE SEQUENCE [LARGE SCALE GENOMIC DNA]</scope>
    <source>
        <strain evidence="2 3">Mu0050</strain>
    </source>
</reference>
<dbReference type="SUPFAM" id="SSF140453">
    <property type="entry name" value="EsxAB dimer-like"/>
    <property type="match status" value="1"/>
</dbReference>
<dbReference type="InterPro" id="IPR036689">
    <property type="entry name" value="ESAT-6-like_sf"/>
</dbReference>
<accession>A0ABN9P1A8</accession>
<keyword evidence="3" id="KW-1185">Reference proteome</keyword>
<keyword evidence="1" id="KW-0175">Coiled coil</keyword>
<evidence type="ECO:0000313" key="3">
    <source>
        <dbReference type="Proteomes" id="UP001190466"/>
    </source>
</evidence>
<organism evidence="2 3">
    <name type="scientific">[Mycobacterium] wendilense</name>
    <dbReference type="NCBI Taxonomy" id="3064284"/>
    <lineage>
        <taxon>Bacteria</taxon>
        <taxon>Bacillati</taxon>
        <taxon>Actinomycetota</taxon>
        <taxon>Actinomycetes</taxon>
        <taxon>Mycobacteriales</taxon>
        <taxon>Mycobacteriaceae</taxon>
        <taxon>Mycolicibacter</taxon>
    </lineage>
</organism>
<name>A0ABN9P1A8_9MYCO</name>
<dbReference type="Pfam" id="PF06013">
    <property type="entry name" value="WXG100"/>
    <property type="match status" value="1"/>
</dbReference>
<gene>
    <name evidence="2" type="ORF">MU0050_003389</name>
</gene>
<sequence length="107" mass="11550">MGDPNMLAMTTSDVIYSADFLDSIGTTAGAERRALAAELSGHGTAWQEQGRPGFAAFIDVVNRQAQRTETELVEVADKLRQAARDYTTVAEEGAEALRYHRPGPAPL</sequence>
<evidence type="ECO:0000256" key="1">
    <source>
        <dbReference type="SAM" id="Coils"/>
    </source>
</evidence>
<dbReference type="Proteomes" id="UP001190466">
    <property type="component" value="Chromosome"/>
</dbReference>
<proteinExistence type="predicted"/>
<dbReference type="EMBL" id="OY726395">
    <property type="protein sequence ID" value="CAJ1584813.1"/>
    <property type="molecule type" value="Genomic_DNA"/>
</dbReference>
<protein>
    <submittedName>
        <fullName evidence="2">WXG100 family type VII secretion target</fullName>
    </submittedName>
</protein>
<dbReference type="RefSeq" id="WP_316510726.1">
    <property type="nucleotide sequence ID" value="NZ_OY726395.1"/>
</dbReference>
<evidence type="ECO:0000313" key="2">
    <source>
        <dbReference type="EMBL" id="CAJ1584813.1"/>
    </source>
</evidence>
<dbReference type="InterPro" id="IPR010310">
    <property type="entry name" value="T7SS_ESAT-6-like"/>
</dbReference>
<feature type="coiled-coil region" evidence="1">
    <location>
        <begin position="58"/>
        <end position="85"/>
    </location>
</feature>
<dbReference type="Gene3D" id="1.10.287.1060">
    <property type="entry name" value="ESAT-6-like"/>
    <property type="match status" value="1"/>
</dbReference>